<gene>
    <name evidence="2" type="ORF">SAMN02745947_02511</name>
</gene>
<evidence type="ECO:0000313" key="3">
    <source>
        <dbReference type="Proteomes" id="UP000193566"/>
    </source>
</evidence>
<dbReference type="Proteomes" id="UP000193566">
    <property type="component" value="Unassembled WGS sequence"/>
</dbReference>
<dbReference type="GO" id="GO:0016740">
    <property type="term" value="F:transferase activity"/>
    <property type="evidence" value="ECO:0007669"/>
    <property type="project" value="UniProtKB-KW"/>
</dbReference>
<dbReference type="RefSeq" id="WP_179161777.1">
    <property type="nucleotide sequence ID" value="NZ_FXAV01000005.1"/>
</dbReference>
<proteinExistence type="predicted"/>
<dbReference type="PANTHER" id="PTHR36836">
    <property type="entry name" value="COLANIC ACID BIOSYNTHESIS PROTEIN WCAK"/>
    <property type="match status" value="1"/>
</dbReference>
<protein>
    <submittedName>
        <fullName evidence="2">Polysaccharide pyruvyl transferase family protein WcaK</fullName>
    </submittedName>
</protein>
<sequence length="333" mass="35839">MGDDLIANRIVEWVRDDGATVVVSGGTGSREFLPQDASYIVADGTIRARIRLIAAIMSADYILIGGGGLLDDRSPSFFRPYARVAQLARVLRKPYSLVAVGVGPIRHATTAQQYRKIADGARAVLVRDSESAERLRECGVTRAVDVVSDPALWRSVQRAGEIPRFDAAVNLRCWEDREGRITGLFRGGLEGIVNEVAEALNQVYSADSSIALVSMSCLDGDDDSVALDLLDAKLDAITSKFYDCSLESVESVVSSSRQVISMRLHLCLIGVASGKPVVGIGYDPKIAQQGGIYGFRVVELDGSFSSHRVSGAITEPFDSFDQSVQVVKPGNLV</sequence>
<evidence type="ECO:0000313" key="2">
    <source>
        <dbReference type="EMBL" id="SMG36733.1"/>
    </source>
</evidence>
<feature type="domain" description="Polysaccharide pyruvyl transferase" evidence="1">
    <location>
        <begin position="2"/>
        <end position="284"/>
    </location>
</feature>
<keyword evidence="3" id="KW-1185">Reference proteome</keyword>
<reference evidence="2 3" key="1">
    <citation type="submission" date="2017-04" db="EMBL/GenBank/DDBJ databases">
        <authorList>
            <person name="Varghese N."/>
            <person name="Submissions S."/>
        </authorList>
    </citation>
    <scope>NUCLEOTIDE SEQUENCE [LARGE SCALE GENOMIC DNA]</scope>
    <source>
        <strain evidence="2 3">J3</strain>
    </source>
</reference>
<dbReference type="EMBL" id="FXAV01000005">
    <property type="protein sequence ID" value="SMG36733.1"/>
    <property type="molecule type" value="Genomic_DNA"/>
</dbReference>
<dbReference type="Pfam" id="PF04230">
    <property type="entry name" value="PS_pyruv_trans"/>
    <property type="match status" value="1"/>
</dbReference>
<evidence type="ECO:0000259" key="1">
    <source>
        <dbReference type="Pfam" id="PF04230"/>
    </source>
</evidence>
<name>A0ABY1MAS3_RHORH</name>
<dbReference type="PANTHER" id="PTHR36836:SF1">
    <property type="entry name" value="COLANIC ACID BIOSYNTHESIS PROTEIN WCAK"/>
    <property type="match status" value="1"/>
</dbReference>
<organism evidence="2 3">
    <name type="scientific">Rhodococcus rhodochrous J3</name>
    <dbReference type="NCBI Taxonomy" id="903528"/>
    <lineage>
        <taxon>Bacteria</taxon>
        <taxon>Bacillati</taxon>
        <taxon>Actinomycetota</taxon>
        <taxon>Actinomycetes</taxon>
        <taxon>Mycobacteriales</taxon>
        <taxon>Nocardiaceae</taxon>
        <taxon>Rhodococcus</taxon>
    </lineage>
</organism>
<accession>A0ABY1MAS3</accession>
<dbReference type="InterPro" id="IPR007345">
    <property type="entry name" value="Polysacch_pyruvyl_Trfase"/>
</dbReference>
<keyword evidence="2" id="KW-0808">Transferase</keyword>
<comment type="caution">
    <text evidence="2">The sequence shown here is derived from an EMBL/GenBank/DDBJ whole genome shotgun (WGS) entry which is preliminary data.</text>
</comment>